<comment type="caution">
    <text evidence="1">The sequence shown here is derived from an EMBL/GenBank/DDBJ whole genome shotgun (WGS) entry which is preliminary data.</text>
</comment>
<evidence type="ECO:0000313" key="2">
    <source>
        <dbReference type="Proteomes" id="UP001172457"/>
    </source>
</evidence>
<protein>
    <submittedName>
        <fullName evidence="1">Uncharacterized protein</fullName>
    </submittedName>
</protein>
<reference evidence="1" key="1">
    <citation type="submission" date="2023-03" db="EMBL/GenBank/DDBJ databases">
        <title>Chromosome-scale reference genome and RAD-based genetic map of yellow starthistle (Centaurea solstitialis) reveal putative structural variation and QTLs associated with invader traits.</title>
        <authorList>
            <person name="Reatini B."/>
            <person name="Cang F.A."/>
            <person name="Jiang Q."/>
            <person name="Mckibben M.T.W."/>
            <person name="Barker M.S."/>
            <person name="Rieseberg L.H."/>
            <person name="Dlugosch K.M."/>
        </authorList>
    </citation>
    <scope>NUCLEOTIDE SEQUENCE</scope>
    <source>
        <strain evidence="1">CAN-66</strain>
        <tissue evidence="1">Leaf</tissue>
    </source>
</reference>
<name>A0AA38WF96_9ASTR</name>
<dbReference type="Proteomes" id="UP001172457">
    <property type="component" value="Chromosome 5"/>
</dbReference>
<organism evidence="1 2">
    <name type="scientific">Centaurea solstitialis</name>
    <name type="common">yellow star-thistle</name>
    <dbReference type="NCBI Taxonomy" id="347529"/>
    <lineage>
        <taxon>Eukaryota</taxon>
        <taxon>Viridiplantae</taxon>
        <taxon>Streptophyta</taxon>
        <taxon>Embryophyta</taxon>
        <taxon>Tracheophyta</taxon>
        <taxon>Spermatophyta</taxon>
        <taxon>Magnoliopsida</taxon>
        <taxon>eudicotyledons</taxon>
        <taxon>Gunneridae</taxon>
        <taxon>Pentapetalae</taxon>
        <taxon>asterids</taxon>
        <taxon>campanulids</taxon>
        <taxon>Asterales</taxon>
        <taxon>Asteraceae</taxon>
        <taxon>Carduoideae</taxon>
        <taxon>Cardueae</taxon>
        <taxon>Centaureinae</taxon>
        <taxon>Centaurea</taxon>
    </lineage>
</organism>
<proteinExistence type="predicted"/>
<keyword evidence="2" id="KW-1185">Reference proteome</keyword>
<accession>A0AA38WF96</accession>
<gene>
    <name evidence="1" type="ORF">OSB04_022553</name>
</gene>
<evidence type="ECO:0000313" key="1">
    <source>
        <dbReference type="EMBL" id="KAJ9550010.1"/>
    </source>
</evidence>
<sequence>MELPFLFLSSSFFHPLPTFIENEDYLRDLLASPSLETSLTLGQNPMNPYPETRSTYDHLIGWRLLLEQYGRTGLGGIDWLPHSSIASQPTESIPVPNVFQKDMYHKKHQTIYHDFVTL</sequence>
<dbReference type="AlphaFoldDB" id="A0AA38WF96"/>
<dbReference type="EMBL" id="JARYMX010000005">
    <property type="protein sequence ID" value="KAJ9550010.1"/>
    <property type="molecule type" value="Genomic_DNA"/>
</dbReference>